<dbReference type="GO" id="GO:0006979">
    <property type="term" value="P:response to oxidative stress"/>
    <property type="evidence" value="ECO:0007669"/>
    <property type="project" value="TreeGrafter"/>
</dbReference>
<evidence type="ECO:0000256" key="2">
    <source>
        <dbReference type="ARBA" id="ARBA00009508"/>
    </source>
</evidence>
<dbReference type="OrthoDB" id="14535at2759"/>
<evidence type="ECO:0000256" key="7">
    <source>
        <dbReference type="ARBA" id="ARBA00023128"/>
    </source>
</evidence>
<dbReference type="CDD" id="cd20266">
    <property type="entry name" value="Complex1_LYR_NDUFA6_LYRM6"/>
    <property type="match status" value="1"/>
</dbReference>
<comment type="similarity">
    <text evidence="2">Belongs to the complex I LYR family.</text>
</comment>
<evidence type="ECO:0000256" key="4">
    <source>
        <dbReference type="ARBA" id="ARBA00022660"/>
    </source>
</evidence>
<accession>A0A9P6LBM5</accession>
<dbReference type="GO" id="GO:0005743">
    <property type="term" value="C:mitochondrial inner membrane"/>
    <property type="evidence" value="ECO:0007669"/>
    <property type="project" value="UniProtKB-SubCell"/>
</dbReference>
<keyword evidence="3" id="KW-0813">Transport</keyword>
<dbReference type="Pfam" id="PF05347">
    <property type="entry name" value="Complex1_LYR"/>
    <property type="match status" value="1"/>
</dbReference>
<evidence type="ECO:0000256" key="3">
    <source>
        <dbReference type="ARBA" id="ARBA00022448"/>
    </source>
</evidence>
<dbReference type="InterPro" id="IPR045299">
    <property type="entry name" value="Complex1_LYR_NDUFA6_LYRM6"/>
</dbReference>
<gene>
    <name evidence="10" type="ORF">BJ322DRAFT_10</name>
</gene>
<evidence type="ECO:0000256" key="6">
    <source>
        <dbReference type="ARBA" id="ARBA00022982"/>
    </source>
</evidence>
<dbReference type="EMBL" id="WIUZ02000001">
    <property type="protein sequence ID" value="KAF9791852.1"/>
    <property type="molecule type" value="Genomic_DNA"/>
</dbReference>
<keyword evidence="8" id="KW-0472">Membrane</keyword>
<proteinExistence type="inferred from homology"/>
<evidence type="ECO:0000256" key="5">
    <source>
        <dbReference type="ARBA" id="ARBA00022792"/>
    </source>
</evidence>
<evidence type="ECO:0000259" key="9">
    <source>
        <dbReference type="Pfam" id="PF05347"/>
    </source>
</evidence>
<comment type="subcellular location">
    <subcellularLocation>
        <location evidence="1">Mitochondrion inner membrane</location>
        <topology evidence="1">Peripheral membrane protein</topology>
        <orientation evidence="1">Matrix side</orientation>
    </subcellularLocation>
</comment>
<organism evidence="10 11">
    <name type="scientific">Thelephora terrestris</name>
    <dbReference type="NCBI Taxonomy" id="56493"/>
    <lineage>
        <taxon>Eukaryota</taxon>
        <taxon>Fungi</taxon>
        <taxon>Dikarya</taxon>
        <taxon>Basidiomycota</taxon>
        <taxon>Agaricomycotina</taxon>
        <taxon>Agaricomycetes</taxon>
        <taxon>Thelephorales</taxon>
        <taxon>Thelephoraceae</taxon>
        <taxon>Thelephora</taxon>
    </lineage>
</organism>
<protein>
    <recommendedName>
        <fullName evidence="9">Complex 1 LYR protein domain-containing protein</fullName>
    </recommendedName>
</protein>
<evidence type="ECO:0000313" key="10">
    <source>
        <dbReference type="EMBL" id="KAF9791852.1"/>
    </source>
</evidence>
<dbReference type="InterPro" id="IPR016488">
    <property type="entry name" value="NADH_Ub_cplx-1_asu_su-6"/>
</dbReference>
<keyword evidence="11" id="KW-1185">Reference proteome</keyword>
<keyword evidence="5" id="KW-0999">Mitochondrion inner membrane</keyword>
<reference evidence="10" key="1">
    <citation type="journal article" date="2020" name="Nat. Commun.">
        <title>Large-scale genome sequencing of mycorrhizal fungi provides insights into the early evolution of symbiotic traits.</title>
        <authorList>
            <person name="Miyauchi S."/>
            <person name="Kiss E."/>
            <person name="Kuo A."/>
            <person name="Drula E."/>
            <person name="Kohler A."/>
            <person name="Sanchez-Garcia M."/>
            <person name="Morin E."/>
            <person name="Andreopoulos B."/>
            <person name="Barry K.W."/>
            <person name="Bonito G."/>
            <person name="Buee M."/>
            <person name="Carver A."/>
            <person name="Chen C."/>
            <person name="Cichocki N."/>
            <person name="Clum A."/>
            <person name="Culley D."/>
            <person name="Crous P.W."/>
            <person name="Fauchery L."/>
            <person name="Girlanda M."/>
            <person name="Hayes R.D."/>
            <person name="Keri Z."/>
            <person name="LaButti K."/>
            <person name="Lipzen A."/>
            <person name="Lombard V."/>
            <person name="Magnuson J."/>
            <person name="Maillard F."/>
            <person name="Murat C."/>
            <person name="Nolan M."/>
            <person name="Ohm R.A."/>
            <person name="Pangilinan J."/>
            <person name="Pereira M.F."/>
            <person name="Perotto S."/>
            <person name="Peter M."/>
            <person name="Pfister S."/>
            <person name="Riley R."/>
            <person name="Sitrit Y."/>
            <person name="Stielow J.B."/>
            <person name="Szollosi G."/>
            <person name="Zifcakova L."/>
            <person name="Stursova M."/>
            <person name="Spatafora J.W."/>
            <person name="Tedersoo L."/>
            <person name="Vaario L.M."/>
            <person name="Yamada A."/>
            <person name="Yan M."/>
            <person name="Wang P."/>
            <person name="Xu J."/>
            <person name="Bruns T."/>
            <person name="Baldrian P."/>
            <person name="Vilgalys R."/>
            <person name="Dunand C."/>
            <person name="Henrissat B."/>
            <person name="Grigoriev I.V."/>
            <person name="Hibbett D."/>
            <person name="Nagy L.G."/>
            <person name="Martin F.M."/>
        </authorList>
    </citation>
    <scope>NUCLEOTIDE SEQUENCE</scope>
    <source>
        <strain evidence="10">UH-Tt-Lm1</strain>
    </source>
</reference>
<dbReference type="GO" id="GO:0045271">
    <property type="term" value="C:respiratory chain complex I"/>
    <property type="evidence" value="ECO:0007669"/>
    <property type="project" value="InterPro"/>
</dbReference>
<dbReference type="InterPro" id="IPR008011">
    <property type="entry name" value="Complex1_LYR_dom"/>
</dbReference>
<dbReference type="Proteomes" id="UP000736335">
    <property type="component" value="Unassembled WGS sequence"/>
</dbReference>
<feature type="domain" description="Complex 1 LYR protein" evidence="9">
    <location>
        <begin position="23"/>
        <end position="80"/>
    </location>
</feature>
<evidence type="ECO:0000256" key="1">
    <source>
        <dbReference type="ARBA" id="ARBA00004443"/>
    </source>
</evidence>
<dbReference type="AlphaFoldDB" id="A0A9P6LBM5"/>
<sequence length="133" mass="15395">MTTIPARLARATTTSSNPTEARQRVISLYRNWYRSAPEICSLYALNVSPTYLRHVIRQKFERNRSVTDPKIIDILIAKERMEYQETMNCWKMNDQLLGLFIHPDGGKPVDGTFLQRFYQGRDEQAVRPAATGM</sequence>
<reference evidence="10" key="2">
    <citation type="submission" date="2020-11" db="EMBL/GenBank/DDBJ databases">
        <authorList>
            <consortium name="DOE Joint Genome Institute"/>
            <person name="Kuo A."/>
            <person name="Miyauchi S."/>
            <person name="Kiss E."/>
            <person name="Drula E."/>
            <person name="Kohler A."/>
            <person name="Sanchez-Garcia M."/>
            <person name="Andreopoulos B."/>
            <person name="Barry K.W."/>
            <person name="Bonito G."/>
            <person name="Buee M."/>
            <person name="Carver A."/>
            <person name="Chen C."/>
            <person name="Cichocki N."/>
            <person name="Clum A."/>
            <person name="Culley D."/>
            <person name="Crous P.W."/>
            <person name="Fauchery L."/>
            <person name="Girlanda M."/>
            <person name="Hayes R."/>
            <person name="Keri Z."/>
            <person name="Labutti K."/>
            <person name="Lipzen A."/>
            <person name="Lombard V."/>
            <person name="Magnuson J."/>
            <person name="Maillard F."/>
            <person name="Morin E."/>
            <person name="Murat C."/>
            <person name="Nolan M."/>
            <person name="Ohm R."/>
            <person name="Pangilinan J."/>
            <person name="Pereira M."/>
            <person name="Perotto S."/>
            <person name="Peter M."/>
            <person name="Riley R."/>
            <person name="Sitrit Y."/>
            <person name="Stielow B."/>
            <person name="Szollosi G."/>
            <person name="Zifcakova L."/>
            <person name="Stursova M."/>
            <person name="Spatafora J.W."/>
            <person name="Tedersoo L."/>
            <person name="Vaario L.-M."/>
            <person name="Yamada A."/>
            <person name="Yan M."/>
            <person name="Wang P."/>
            <person name="Xu J."/>
            <person name="Bruns T."/>
            <person name="Baldrian P."/>
            <person name="Vilgalys R."/>
            <person name="Henrissat B."/>
            <person name="Grigoriev I.V."/>
            <person name="Hibbett D."/>
            <person name="Nagy L.G."/>
            <person name="Martin F.M."/>
        </authorList>
    </citation>
    <scope>NUCLEOTIDE SEQUENCE</scope>
    <source>
        <strain evidence="10">UH-Tt-Lm1</strain>
    </source>
</reference>
<comment type="caution">
    <text evidence="10">The sequence shown here is derived from an EMBL/GenBank/DDBJ whole genome shotgun (WGS) entry which is preliminary data.</text>
</comment>
<keyword evidence="4" id="KW-0679">Respiratory chain</keyword>
<dbReference type="PANTHER" id="PTHR12964">
    <property type="entry name" value="NADH-UBIQUINONE OXIDOREDUCTASE B14 SUBUNIT"/>
    <property type="match status" value="1"/>
</dbReference>
<keyword evidence="6" id="KW-0249">Electron transport</keyword>
<keyword evidence="7" id="KW-0496">Mitochondrion</keyword>
<evidence type="ECO:0000256" key="8">
    <source>
        <dbReference type="ARBA" id="ARBA00023136"/>
    </source>
</evidence>
<name>A0A9P6LBM5_9AGAM</name>
<dbReference type="PANTHER" id="PTHR12964:SF0">
    <property type="entry name" value="NADH DEHYDROGENASE [UBIQUINONE] 1 ALPHA SUBCOMPLEX SUBUNIT 6"/>
    <property type="match status" value="1"/>
</dbReference>
<evidence type="ECO:0000313" key="11">
    <source>
        <dbReference type="Proteomes" id="UP000736335"/>
    </source>
</evidence>